<organism evidence="3 4">
    <name type="scientific">Candolleomyces eurysporus</name>
    <dbReference type="NCBI Taxonomy" id="2828524"/>
    <lineage>
        <taxon>Eukaryota</taxon>
        <taxon>Fungi</taxon>
        <taxon>Dikarya</taxon>
        <taxon>Basidiomycota</taxon>
        <taxon>Agaricomycotina</taxon>
        <taxon>Agaricomycetes</taxon>
        <taxon>Agaricomycetidae</taxon>
        <taxon>Agaricales</taxon>
        <taxon>Agaricineae</taxon>
        <taxon>Psathyrellaceae</taxon>
        <taxon>Candolleomyces</taxon>
    </lineage>
</organism>
<name>A0A9W8MDC0_9AGAR</name>
<feature type="coiled-coil region" evidence="1">
    <location>
        <begin position="91"/>
        <end position="125"/>
    </location>
</feature>
<reference evidence="3" key="1">
    <citation type="submission" date="2022-06" db="EMBL/GenBank/DDBJ databases">
        <title>Genome Sequence of Candolleomyces eurysporus.</title>
        <authorList>
            <person name="Buettner E."/>
        </authorList>
    </citation>
    <scope>NUCLEOTIDE SEQUENCE</scope>
    <source>
        <strain evidence="3">VTCC 930004</strain>
    </source>
</reference>
<accession>A0A9W8MDC0</accession>
<gene>
    <name evidence="3" type="ORF">H1R20_g12612</name>
</gene>
<protein>
    <submittedName>
        <fullName evidence="3">Uncharacterized protein</fullName>
    </submittedName>
</protein>
<evidence type="ECO:0000256" key="1">
    <source>
        <dbReference type="SAM" id="Coils"/>
    </source>
</evidence>
<dbReference type="OrthoDB" id="2745718at2759"/>
<evidence type="ECO:0000313" key="4">
    <source>
        <dbReference type="Proteomes" id="UP001140091"/>
    </source>
</evidence>
<feature type="non-terminal residue" evidence="3">
    <location>
        <position position="740"/>
    </location>
</feature>
<sequence>MTPKDWRQEEDNATTSIDHLKAIVDPGSSGWEQDLESLRAKFSTQLKAWEDSQRSSITKQLESYRAQQELQILKSIQSGASASQTRLDSQSAELQKALDICRRERDELFQECQTLRSRERQLNDDLNEIRLAFTRQTLDLQADKVKLLEELNEAKSISHSEKVKLLEELHAAKSAHQVDHIKLLDDLNAAKSAQVKLLEELSTARTALAGTAAGANVVKMKNLENDDSNGSEIASDGEAYIHETASPEEELRVQELGRIGSIGEGPPEVVVPQRPQAGDIEPLQERRRRWETLTWTNQETYKIKGSCSAYQLAGGMFIKTFKEGHMLILQLPTSRAPVYRAITHCSFNKEIFGFASDTSQDLLVSFGCDRQSVWIAMYSATGSKPVPHPEATKQILQVPNKCRPDNIGLERGRRVLYGASDYPKDYLLKIAGDLVGMLIYVPAQQFSRLLVWNWKIGTLIGDTLGNQDYLFRAAYEFSFVSPTFLHVTLANSIGSIDLYSIDPSSITPAGFTHLASLLLPPVKEGVETVPVRYTTESLQANASPNHFGTSQLSVLQIEYATHYGFFDSERFQLVVPTSVFIDYAKFSPNLTPKLPITVQWEIWGPSKTCWIPRPRIPSSLLDLRPENLWTRYLCGQRVLALPASGPGIEVLDFDFDPDSPPVNMDPALQQEICIDPTFIPAGNVFIDDVESSLPYIKTTRRGALDEGFAGFAIDEERIIAISVEGSGSDQRISKLTTMTF</sequence>
<feature type="region of interest" description="Disordered" evidence="2">
    <location>
        <begin position="1"/>
        <end position="21"/>
    </location>
</feature>
<proteinExistence type="predicted"/>
<dbReference type="EMBL" id="JANBPK010001219">
    <property type="protein sequence ID" value="KAJ2924474.1"/>
    <property type="molecule type" value="Genomic_DNA"/>
</dbReference>
<dbReference type="AlphaFoldDB" id="A0A9W8MDC0"/>
<dbReference type="Proteomes" id="UP001140091">
    <property type="component" value="Unassembled WGS sequence"/>
</dbReference>
<evidence type="ECO:0000256" key="2">
    <source>
        <dbReference type="SAM" id="MobiDB-lite"/>
    </source>
</evidence>
<comment type="caution">
    <text evidence="3">The sequence shown here is derived from an EMBL/GenBank/DDBJ whole genome shotgun (WGS) entry which is preliminary data.</text>
</comment>
<feature type="compositionally biased region" description="Basic and acidic residues" evidence="2">
    <location>
        <begin position="1"/>
        <end position="10"/>
    </location>
</feature>
<evidence type="ECO:0000313" key="3">
    <source>
        <dbReference type="EMBL" id="KAJ2924474.1"/>
    </source>
</evidence>
<keyword evidence="4" id="KW-1185">Reference proteome</keyword>
<keyword evidence="1" id="KW-0175">Coiled coil</keyword>